<dbReference type="SUPFAM" id="SSF53756">
    <property type="entry name" value="UDP-Glycosyltransferase/glycogen phosphorylase"/>
    <property type="match status" value="1"/>
</dbReference>
<evidence type="ECO:0000313" key="3">
    <source>
        <dbReference type="Proteomes" id="UP000242015"/>
    </source>
</evidence>
<dbReference type="Gene3D" id="3.40.50.2000">
    <property type="entry name" value="Glycogen Phosphorylase B"/>
    <property type="match status" value="1"/>
</dbReference>
<dbReference type="AlphaFoldDB" id="A0A2R6C7Q2"/>
<evidence type="ECO:0000259" key="1">
    <source>
        <dbReference type="Pfam" id="PF22772"/>
    </source>
</evidence>
<accession>A0A2R6C7Q2</accession>
<dbReference type="Gene3D" id="3.40.50.11090">
    <property type="match status" value="1"/>
</dbReference>
<evidence type="ECO:0000313" key="2">
    <source>
        <dbReference type="EMBL" id="PSO06935.1"/>
    </source>
</evidence>
<reference evidence="2 3" key="1">
    <citation type="submission" date="2017-04" db="EMBL/GenBank/DDBJ databases">
        <title>Novel microbial lineages endemic to geothermal iron-oxide mats fill important gaps in the evolutionary history of Archaea.</title>
        <authorList>
            <person name="Jay Z.J."/>
            <person name="Beam J.P."/>
            <person name="Dlakic M."/>
            <person name="Rusch D.B."/>
            <person name="Kozubal M.A."/>
            <person name="Inskeep W.P."/>
        </authorList>
    </citation>
    <scope>NUCLEOTIDE SEQUENCE [LARGE SCALE GENOMIC DNA]</scope>
    <source>
        <strain evidence="2">BE_D</strain>
    </source>
</reference>
<proteinExistence type="predicted"/>
<name>A0A2R6C7Q2_9ARCH</name>
<sequence length="401" mass="45638">MIFLGKVAKPLLTRLLTKPINYLYKKFSFESELIDELNMIDDLPSLSGYESVQTDGQRIASSAWIVPSYAFDRVYGGAYVVARFMCELMKRGVETKLILYSDPNVDTKGVEEYFVKTFGVSPGILVYGRHDLPAVDAVFAMNWESAYMALRYRNTRRRIYFVLEYDPGFYQAGAISAIAHESYRLPLELVVYGIGLARYIEREFAVKCHVIPITVDSSVFHPPSHELKSPPFNVFFYARPRRARNGFSLGVAALRLAKQLIPELHVYSAGEEFNPKMFGLDTSWWHNLGYLGREKTAEVYKSCHASLVFCFTRATSIVALEAMACGSLLVTNRSELDSWLTNDGATAISLPPHPNTVAEKLHEIWENYPTYREVARRGQKHASHWEWNTEVDRVLRELGVS</sequence>
<dbReference type="Pfam" id="PF22772">
    <property type="entry name" value="WsaF_C"/>
    <property type="match status" value="1"/>
</dbReference>
<protein>
    <recommendedName>
        <fullName evidence="1">WsaF C-terminal domain-containing protein</fullName>
    </recommendedName>
</protein>
<organism evidence="2 3">
    <name type="scientific">Candidatus Marsarchaeota G2 archaeon BE_D</name>
    <dbReference type="NCBI Taxonomy" id="1978158"/>
    <lineage>
        <taxon>Archaea</taxon>
        <taxon>Candidatus Marsarchaeota</taxon>
        <taxon>Candidatus Marsarchaeota group 2</taxon>
    </lineage>
</organism>
<dbReference type="EMBL" id="NEXF01000363">
    <property type="protein sequence ID" value="PSO06935.1"/>
    <property type="molecule type" value="Genomic_DNA"/>
</dbReference>
<gene>
    <name evidence="2" type="ORF">B9Q04_13505</name>
</gene>
<comment type="caution">
    <text evidence="2">The sequence shown here is derived from an EMBL/GenBank/DDBJ whole genome shotgun (WGS) entry which is preliminary data.</text>
</comment>
<feature type="domain" description="WsaF C-terminal" evidence="1">
    <location>
        <begin position="234"/>
        <end position="361"/>
    </location>
</feature>
<dbReference type="InterPro" id="IPR055050">
    <property type="entry name" value="WsaF_C"/>
</dbReference>
<dbReference type="Proteomes" id="UP000242015">
    <property type="component" value="Unassembled WGS sequence"/>
</dbReference>